<proteinExistence type="predicted"/>
<dbReference type="Proteomes" id="UP000299102">
    <property type="component" value="Unassembled WGS sequence"/>
</dbReference>
<dbReference type="OrthoDB" id="425681at2759"/>
<comment type="caution">
    <text evidence="1">The sequence shown here is derived from an EMBL/GenBank/DDBJ whole genome shotgun (WGS) entry which is preliminary data.</text>
</comment>
<keyword evidence="2" id="KW-1185">Reference proteome</keyword>
<evidence type="ECO:0000313" key="1">
    <source>
        <dbReference type="EMBL" id="GBP71728.1"/>
    </source>
</evidence>
<sequence length="133" mass="15172">MDDVMKALKHMKVEKAAGYDRVLSEMLRGGGGAVASLLYQLFNKCWKSHKVPNDRYKVVVVLWCKVVIVPLYKKGKTYGSPKPIDDDDVWGGKTDKQTCLRRAPFCVSRTTDRVEDTKTIIRPDMHTKWNPSN</sequence>
<reference evidence="1 2" key="1">
    <citation type="journal article" date="2019" name="Commun. Biol.">
        <title>The bagworm genome reveals a unique fibroin gene that provides high tensile strength.</title>
        <authorList>
            <person name="Kono N."/>
            <person name="Nakamura H."/>
            <person name="Ohtoshi R."/>
            <person name="Tomita M."/>
            <person name="Numata K."/>
            <person name="Arakawa K."/>
        </authorList>
    </citation>
    <scope>NUCLEOTIDE SEQUENCE [LARGE SCALE GENOMIC DNA]</scope>
</reference>
<protein>
    <submittedName>
        <fullName evidence="1">Uncharacterized protein</fullName>
    </submittedName>
</protein>
<gene>
    <name evidence="1" type="ORF">EVAR_33141_1</name>
</gene>
<dbReference type="EMBL" id="BGZK01001118">
    <property type="protein sequence ID" value="GBP71728.1"/>
    <property type="molecule type" value="Genomic_DNA"/>
</dbReference>
<name>A0A4C1Y751_EUMVA</name>
<accession>A0A4C1Y751</accession>
<dbReference type="AlphaFoldDB" id="A0A4C1Y751"/>
<organism evidence="1 2">
    <name type="scientific">Eumeta variegata</name>
    <name type="common">Bagworm moth</name>
    <name type="synonym">Eumeta japonica</name>
    <dbReference type="NCBI Taxonomy" id="151549"/>
    <lineage>
        <taxon>Eukaryota</taxon>
        <taxon>Metazoa</taxon>
        <taxon>Ecdysozoa</taxon>
        <taxon>Arthropoda</taxon>
        <taxon>Hexapoda</taxon>
        <taxon>Insecta</taxon>
        <taxon>Pterygota</taxon>
        <taxon>Neoptera</taxon>
        <taxon>Endopterygota</taxon>
        <taxon>Lepidoptera</taxon>
        <taxon>Glossata</taxon>
        <taxon>Ditrysia</taxon>
        <taxon>Tineoidea</taxon>
        <taxon>Psychidae</taxon>
        <taxon>Oiketicinae</taxon>
        <taxon>Eumeta</taxon>
    </lineage>
</organism>
<evidence type="ECO:0000313" key="2">
    <source>
        <dbReference type="Proteomes" id="UP000299102"/>
    </source>
</evidence>